<organism evidence="6 7">
    <name type="scientific">Acidovorax lacteus</name>
    <dbReference type="NCBI Taxonomy" id="1924988"/>
    <lineage>
        <taxon>Bacteria</taxon>
        <taxon>Pseudomonadati</taxon>
        <taxon>Pseudomonadota</taxon>
        <taxon>Betaproteobacteria</taxon>
        <taxon>Burkholderiales</taxon>
        <taxon>Comamonadaceae</taxon>
        <taxon>Acidovorax</taxon>
    </lineage>
</organism>
<evidence type="ECO:0000256" key="5">
    <source>
        <dbReference type="SAM" id="Phobius"/>
    </source>
</evidence>
<protein>
    <submittedName>
        <fullName evidence="6">MAPEG family protein</fullName>
    </submittedName>
</protein>
<proteinExistence type="predicted"/>
<dbReference type="SUPFAM" id="SSF161084">
    <property type="entry name" value="MAPEG domain-like"/>
    <property type="match status" value="1"/>
</dbReference>
<evidence type="ECO:0000256" key="2">
    <source>
        <dbReference type="ARBA" id="ARBA00022692"/>
    </source>
</evidence>
<keyword evidence="3 5" id="KW-1133">Transmembrane helix</keyword>
<feature type="transmembrane region" description="Helical" evidence="5">
    <location>
        <begin position="121"/>
        <end position="139"/>
    </location>
</feature>
<dbReference type="PANTHER" id="PTHR35371">
    <property type="entry name" value="INNER MEMBRANE PROTEIN"/>
    <property type="match status" value="1"/>
</dbReference>
<dbReference type="Gene3D" id="1.20.120.550">
    <property type="entry name" value="Membrane associated eicosanoid/glutathione metabolism-like domain"/>
    <property type="match status" value="1"/>
</dbReference>
<feature type="transmembrane region" description="Helical" evidence="5">
    <location>
        <begin position="70"/>
        <end position="90"/>
    </location>
</feature>
<dbReference type="Proteomes" id="UP001501788">
    <property type="component" value="Unassembled WGS sequence"/>
</dbReference>
<comment type="caution">
    <text evidence="6">The sequence shown here is derived from an EMBL/GenBank/DDBJ whole genome shotgun (WGS) entry which is preliminary data.</text>
</comment>
<sequence>MNSMHVARFTVAYWCVLMAVLLPIGCAWLAKSGSFGKPRRDGGFDNHNPREWLARQSDWRARANAAQANSFEALPFFIGAVIIAHSLGAGQTRLDLLAMLWVFLRLFYILMYVGDMPRARSAVWSAAFLVNIAILLIGYR</sequence>
<reference evidence="7" key="1">
    <citation type="journal article" date="2019" name="Int. J. Syst. Evol. Microbiol.">
        <title>The Global Catalogue of Microorganisms (GCM) 10K type strain sequencing project: providing services to taxonomists for standard genome sequencing and annotation.</title>
        <authorList>
            <consortium name="The Broad Institute Genomics Platform"/>
            <consortium name="The Broad Institute Genome Sequencing Center for Infectious Disease"/>
            <person name="Wu L."/>
            <person name="Ma J."/>
        </authorList>
    </citation>
    <scope>NUCLEOTIDE SEQUENCE [LARGE SCALE GENOMIC DNA]</scope>
    <source>
        <strain evidence="7">JCM 31890</strain>
    </source>
</reference>
<evidence type="ECO:0000313" key="6">
    <source>
        <dbReference type="EMBL" id="GAA4420566.1"/>
    </source>
</evidence>
<comment type="subcellular location">
    <subcellularLocation>
        <location evidence="1">Membrane</location>
    </subcellularLocation>
</comment>
<feature type="transmembrane region" description="Helical" evidence="5">
    <location>
        <begin position="6"/>
        <end position="30"/>
    </location>
</feature>
<keyword evidence="2 5" id="KW-0812">Transmembrane</keyword>
<evidence type="ECO:0000256" key="4">
    <source>
        <dbReference type="ARBA" id="ARBA00023136"/>
    </source>
</evidence>
<dbReference type="PANTHER" id="PTHR35371:SF1">
    <property type="entry name" value="BLR7753 PROTEIN"/>
    <property type="match status" value="1"/>
</dbReference>
<name>A0ABP8L1P6_9BURK</name>
<evidence type="ECO:0000313" key="7">
    <source>
        <dbReference type="Proteomes" id="UP001501788"/>
    </source>
</evidence>
<keyword evidence="7" id="KW-1185">Reference proteome</keyword>
<dbReference type="InterPro" id="IPR023352">
    <property type="entry name" value="MAPEG-like_dom_sf"/>
</dbReference>
<dbReference type="EMBL" id="BAABEX010000007">
    <property type="protein sequence ID" value="GAA4420566.1"/>
    <property type="molecule type" value="Genomic_DNA"/>
</dbReference>
<dbReference type="RefSeq" id="WP_345061458.1">
    <property type="nucleotide sequence ID" value="NZ_BAABEX010000007.1"/>
</dbReference>
<accession>A0ABP8L1P6</accession>
<evidence type="ECO:0000256" key="3">
    <source>
        <dbReference type="ARBA" id="ARBA00022989"/>
    </source>
</evidence>
<gene>
    <name evidence="6" type="ORF">GCM10023090_08320</name>
</gene>
<keyword evidence="4 5" id="KW-0472">Membrane</keyword>
<dbReference type="InterPro" id="IPR001129">
    <property type="entry name" value="Membr-assoc_MAPEG"/>
</dbReference>
<feature type="transmembrane region" description="Helical" evidence="5">
    <location>
        <begin position="96"/>
        <end position="114"/>
    </location>
</feature>
<evidence type="ECO:0000256" key="1">
    <source>
        <dbReference type="ARBA" id="ARBA00004370"/>
    </source>
</evidence>
<dbReference type="Pfam" id="PF01124">
    <property type="entry name" value="MAPEG"/>
    <property type="match status" value="1"/>
</dbReference>